<dbReference type="Proteomes" id="UP000285301">
    <property type="component" value="Unassembled WGS sequence"/>
</dbReference>
<sequence>MALVNAENREINEIGALGLSGSANYGDSGGPLFLERDGRWIVVGVINSIIDEKDEMFPFMICTRVSFNLKWIRNIMYGNILDDSYRNRD</sequence>
<evidence type="ECO:0000313" key="2">
    <source>
        <dbReference type="EMBL" id="RWS02868.1"/>
    </source>
</evidence>
<evidence type="ECO:0000259" key="1">
    <source>
        <dbReference type="Pfam" id="PF00089"/>
    </source>
</evidence>
<evidence type="ECO:0000313" key="3">
    <source>
        <dbReference type="Proteomes" id="UP000285301"/>
    </source>
</evidence>
<comment type="caution">
    <text evidence="2">The sequence shown here is derived from an EMBL/GenBank/DDBJ whole genome shotgun (WGS) entry which is preliminary data.</text>
</comment>
<dbReference type="EMBL" id="NCKU01007134">
    <property type="protein sequence ID" value="RWS02868.1"/>
    <property type="molecule type" value="Genomic_DNA"/>
</dbReference>
<dbReference type="AlphaFoldDB" id="A0A443QIN5"/>
<dbReference type="InterPro" id="IPR033116">
    <property type="entry name" value="TRYPSIN_SER"/>
</dbReference>
<dbReference type="Gene3D" id="2.40.10.10">
    <property type="entry name" value="Trypsin-like serine proteases"/>
    <property type="match status" value="1"/>
</dbReference>
<dbReference type="GO" id="GO:0006508">
    <property type="term" value="P:proteolysis"/>
    <property type="evidence" value="ECO:0007669"/>
    <property type="project" value="InterPro"/>
</dbReference>
<dbReference type="OrthoDB" id="5597713at2759"/>
<dbReference type="InterPro" id="IPR001254">
    <property type="entry name" value="Trypsin_dom"/>
</dbReference>
<protein>
    <recommendedName>
        <fullName evidence="1">Peptidase S1 domain-containing protein</fullName>
    </recommendedName>
</protein>
<dbReference type="InterPro" id="IPR043504">
    <property type="entry name" value="Peptidase_S1_PA_chymotrypsin"/>
</dbReference>
<gene>
    <name evidence="2" type="ORF">B4U79_18462</name>
</gene>
<proteinExistence type="predicted"/>
<dbReference type="Pfam" id="PF00089">
    <property type="entry name" value="Trypsin"/>
    <property type="match status" value="1"/>
</dbReference>
<keyword evidence="3" id="KW-1185">Reference proteome</keyword>
<dbReference type="PROSITE" id="PS00135">
    <property type="entry name" value="TRYPSIN_SER"/>
    <property type="match status" value="1"/>
</dbReference>
<feature type="domain" description="Peptidase S1" evidence="1">
    <location>
        <begin position="20"/>
        <end position="72"/>
    </location>
</feature>
<organism evidence="2 3">
    <name type="scientific">Dinothrombium tinctorium</name>
    <dbReference type="NCBI Taxonomy" id="1965070"/>
    <lineage>
        <taxon>Eukaryota</taxon>
        <taxon>Metazoa</taxon>
        <taxon>Ecdysozoa</taxon>
        <taxon>Arthropoda</taxon>
        <taxon>Chelicerata</taxon>
        <taxon>Arachnida</taxon>
        <taxon>Acari</taxon>
        <taxon>Acariformes</taxon>
        <taxon>Trombidiformes</taxon>
        <taxon>Prostigmata</taxon>
        <taxon>Anystina</taxon>
        <taxon>Parasitengona</taxon>
        <taxon>Trombidioidea</taxon>
        <taxon>Trombidiidae</taxon>
        <taxon>Dinothrombium</taxon>
    </lineage>
</organism>
<reference evidence="2 3" key="1">
    <citation type="journal article" date="2018" name="Gigascience">
        <title>Genomes of trombidid mites reveal novel predicted allergens and laterally-transferred genes associated with secondary metabolism.</title>
        <authorList>
            <person name="Dong X."/>
            <person name="Chaisiri K."/>
            <person name="Xia D."/>
            <person name="Armstrong S.D."/>
            <person name="Fang Y."/>
            <person name="Donnelly M.J."/>
            <person name="Kadowaki T."/>
            <person name="McGarry J.W."/>
            <person name="Darby A.C."/>
            <person name="Makepeace B.L."/>
        </authorList>
    </citation>
    <scope>NUCLEOTIDE SEQUENCE [LARGE SCALE GENOMIC DNA]</scope>
    <source>
        <strain evidence="2">UoL-WK</strain>
    </source>
</reference>
<name>A0A443QIN5_9ACAR</name>
<dbReference type="GO" id="GO:0004252">
    <property type="term" value="F:serine-type endopeptidase activity"/>
    <property type="evidence" value="ECO:0007669"/>
    <property type="project" value="InterPro"/>
</dbReference>
<dbReference type="InterPro" id="IPR009003">
    <property type="entry name" value="Peptidase_S1_PA"/>
</dbReference>
<accession>A0A443QIN5</accession>
<dbReference type="SUPFAM" id="SSF50494">
    <property type="entry name" value="Trypsin-like serine proteases"/>
    <property type="match status" value="1"/>
</dbReference>